<dbReference type="InterPro" id="IPR016163">
    <property type="entry name" value="Ald_DH_C"/>
</dbReference>
<evidence type="ECO:0000256" key="1">
    <source>
        <dbReference type="ARBA" id="ARBA00009986"/>
    </source>
</evidence>
<protein>
    <recommendedName>
        <fullName evidence="3">Aldehyde dehydrogenase</fullName>
    </recommendedName>
</protein>
<dbReference type="GO" id="GO:0005737">
    <property type="term" value="C:cytoplasm"/>
    <property type="evidence" value="ECO:0007669"/>
    <property type="project" value="TreeGrafter"/>
</dbReference>
<feature type="domain" description="Aldehyde dehydrogenase" evidence="7">
    <location>
        <begin position="14"/>
        <end position="444"/>
    </location>
</feature>
<feature type="active site" evidence="4 5">
    <location>
        <position position="218"/>
    </location>
</feature>
<dbReference type="PIRSF" id="PIRSF036492">
    <property type="entry name" value="ALDH"/>
    <property type="match status" value="1"/>
</dbReference>
<dbReference type="Pfam" id="PF00171">
    <property type="entry name" value="Aldedh"/>
    <property type="match status" value="1"/>
</dbReference>
<dbReference type="InterPro" id="IPR016161">
    <property type="entry name" value="Ald_DH/histidinol_DH"/>
</dbReference>
<reference evidence="8 9" key="1">
    <citation type="journal article" date="2014" name="Genome Biol. Evol.">
        <title>The secreted proteins of Achlya hypogyna and Thraustotheca clavata identify the ancestral oomycete secretome and reveal gene acquisitions by horizontal gene transfer.</title>
        <authorList>
            <person name="Misner I."/>
            <person name="Blouin N."/>
            <person name="Leonard G."/>
            <person name="Richards T.A."/>
            <person name="Lane C.E."/>
        </authorList>
    </citation>
    <scope>NUCLEOTIDE SEQUENCE [LARGE SCALE GENOMIC DNA]</scope>
    <source>
        <strain evidence="8 9">ATCC 48635</strain>
    </source>
</reference>
<dbReference type="PANTHER" id="PTHR43570:SF16">
    <property type="entry name" value="ALDEHYDE DEHYDROGENASE TYPE III, ISOFORM Q"/>
    <property type="match status" value="1"/>
</dbReference>
<dbReference type="InterPro" id="IPR012394">
    <property type="entry name" value="Aldehyde_DH_NAD(P)"/>
</dbReference>
<dbReference type="InterPro" id="IPR029510">
    <property type="entry name" value="Ald_DH_CS_GLU"/>
</dbReference>
<dbReference type="PANTHER" id="PTHR43570">
    <property type="entry name" value="ALDEHYDE DEHYDROGENASE"/>
    <property type="match status" value="1"/>
</dbReference>
<name>A0A1V9ZQU8_ACHHY</name>
<dbReference type="Proteomes" id="UP000243579">
    <property type="component" value="Unassembled WGS sequence"/>
</dbReference>
<keyword evidence="9" id="KW-1185">Reference proteome</keyword>
<feature type="active site" evidence="4">
    <location>
        <position position="252"/>
    </location>
</feature>
<proteinExistence type="inferred from homology"/>
<keyword evidence="2 3" id="KW-0560">Oxidoreductase</keyword>
<evidence type="ECO:0000256" key="5">
    <source>
        <dbReference type="PROSITE-ProRule" id="PRU10007"/>
    </source>
</evidence>
<dbReference type="Gene3D" id="3.40.605.10">
    <property type="entry name" value="Aldehyde Dehydrogenase, Chain A, domain 1"/>
    <property type="match status" value="1"/>
</dbReference>
<evidence type="ECO:0000313" key="9">
    <source>
        <dbReference type="Proteomes" id="UP000243579"/>
    </source>
</evidence>
<evidence type="ECO:0000256" key="4">
    <source>
        <dbReference type="PIRSR" id="PIRSR036492-1"/>
    </source>
</evidence>
<dbReference type="PROSITE" id="PS00687">
    <property type="entry name" value="ALDEHYDE_DEHYDR_GLU"/>
    <property type="match status" value="1"/>
</dbReference>
<organism evidence="8 9">
    <name type="scientific">Achlya hypogyna</name>
    <name type="common">Oomycete</name>
    <name type="synonym">Protoachlya hypogyna</name>
    <dbReference type="NCBI Taxonomy" id="1202772"/>
    <lineage>
        <taxon>Eukaryota</taxon>
        <taxon>Sar</taxon>
        <taxon>Stramenopiles</taxon>
        <taxon>Oomycota</taxon>
        <taxon>Saprolegniomycetes</taxon>
        <taxon>Saprolegniales</taxon>
        <taxon>Achlyaceae</taxon>
        <taxon>Achlya</taxon>
    </lineage>
</organism>
<comment type="similarity">
    <text evidence="1 3 6">Belongs to the aldehyde dehydrogenase family.</text>
</comment>
<dbReference type="STRING" id="1202772.A0A1V9ZQU8"/>
<comment type="caution">
    <text evidence="8">The sequence shown here is derived from an EMBL/GenBank/DDBJ whole genome shotgun (WGS) entry which is preliminary data.</text>
</comment>
<gene>
    <name evidence="8" type="ORF">ACHHYP_03632</name>
</gene>
<evidence type="ECO:0000313" key="8">
    <source>
        <dbReference type="EMBL" id="OQS00396.1"/>
    </source>
</evidence>
<dbReference type="OrthoDB" id="440325at2759"/>
<dbReference type="AlphaFoldDB" id="A0A1V9ZQU8"/>
<sequence length="510" mass="54986">MLEATPLERIAADVTDLRASFDAGKTLPLEARKAVLRQIRAMMVDGEPELAEALATDLHKPPHETYLTEIGLVLAEVQTHLDYLDDWSARSYKWTSLACFPGRSYTVPEPYGVACIIGTWNYPIHVILLPLVGAISAGNCALVRLPADGSVDTTTAVLAKLFAKHLDPGVVRFAKGGLDVSKTVLAQRFDFIFCTGGPAIGKAVARAAAEHLTPVVLELGGKSPAIVDATADVVVAARRIAWGAFINAGQTCVRPDHVFVDAKIGDTFVGALRAAVVALFGESPEMSPDYGRVANTTQFFKMKALIEKEKRFLVHGGATAAAARFVAPALFNYKTDDAAFRQSALMEDEIFGPLLPIVYFSAGVEPVLEAIRARPKPLALYVFSTHAPTVDRFVTRTSSGSVVVNDCVVQMGNLNLPFGGVGGSGQGAYHGRTSFRTFSHSKAVLQKYFWLDLPQRYMPHTASAKWLTRRAIAPVPRAVVRRTVAVVVVAAVAWLSQRPKVAAFFAARDA</sequence>
<evidence type="ECO:0000259" key="7">
    <source>
        <dbReference type="Pfam" id="PF00171"/>
    </source>
</evidence>
<dbReference type="GO" id="GO:0004029">
    <property type="term" value="F:aldehyde dehydrogenase (NAD+) activity"/>
    <property type="evidence" value="ECO:0007669"/>
    <property type="project" value="TreeGrafter"/>
</dbReference>
<dbReference type="SUPFAM" id="SSF53720">
    <property type="entry name" value="ALDH-like"/>
    <property type="match status" value="1"/>
</dbReference>
<dbReference type="FunFam" id="3.40.605.10:FF:000004">
    <property type="entry name" value="Aldehyde dehydrogenase"/>
    <property type="match status" value="1"/>
</dbReference>
<evidence type="ECO:0000256" key="3">
    <source>
        <dbReference type="PIRNR" id="PIRNR036492"/>
    </source>
</evidence>
<dbReference type="EMBL" id="JNBR01000032">
    <property type="protein sequence ID" value="OQS00396.1"/>
    <property type="molecule type" value="Genomic_DNA"/>
</dbReference>
<dbReference type="InterPro" id="IPR015590">
    <property type="entry name" value="Aldehyde_DH_dom"/>
</dbReference>
<accession>A0A1V9ZQU8</accession>
<dbReference type="GO" id="GO:0006081">
    <property type="term" value="P:aldehyde metabolic process"/>
    <property type="evidence" value="ECO:0007669"/>
    <property type="project" value="InterPro"/>
</dbReference>
<evidence type="ECO:0000256" key="6">
    <source>
        <dbReference type="RuleBase" id="RU003345"/>
    </source>
</evidence>
<dbReference type="InterPro" id="IPR016162">
    <property type="entry name" value="Ald_DH_N"/>
</dbReference>
<dbReference type="Gene3D" id="3.40.309.10">
    <property type="entry name" value="Aldehyde Dehydrogenase, Chain A, domain 2"/>
    <property type="match status" value="1"/>
</dbReference>
<dbReference type="CDD" id="cd07087">
    <property type="entry name" value="ALDH_F3-13-14_CALDH-like"/>
    <property type="match status" value="1"/>
</dbReference>
<evidence type="ECO:0000256" key="2">
    <source>
        <dbReference type="ARBA" id="ARBA00023002"/>
    </source>
</evidence>